<dbReference type="AlphaFoldDB" id="A0A1H2R3Y9"/>
<name>A0A1H2R3Y9_9BACL</name>
<dbReference type="EMBL" id="FNNQ01000001">
    <property type="protein sequence ID" value="SDW14071.1"/>
    <property type="molecule type" value="Genomic_DNA"/>
</dbReference>
<dbReference type="Pfam" id="PF14006">
    <property type="entry name" value="YqzL"/>
    <property type="match status" value="1"/>
</dbReference>
<dbReference type="InterPro" id="IPR025617">
    <property type="entry name" value="YqzL"/>
</dbReference>
<gene>
    <name evidence="1" type="ORF">SAMN05444487_101376</name>
</gene>
<dbReference type="OrthoDB" id="1650227at2"/>
<proteinExistence type="predicted"/>
<accession>A0A1H2R3Y9</accession>
<dbReference type="Proteomes" id="UP000198534">
    <property type="component" value="Unassembled WGS sequence"/>
</dbReference>
<evidence type="ECO:0000313" key="1">
    <source>
        <dbReference type="EMBL" id="SDW14071.1"/>
    </source>
</evidence>
<keyword evidence="2" id="KW-1185">Reference proteome</keyword>
<dbReference type="RefSeq" id="WP_091735200.1">
    <property type="nucleotide sequence ID" value="NZ_FNNQ01000001.1"/>
</dbReference>
<evidence type="ECO:0000313" key="2">
    <source>
        <dbReference type="Proteomes" id="UP000198534"/>
    </source>
</evidence>
<protein>
    <submittedName>
        <fullName evidence="1">YqzL-like protein</fullName>
    </submittedName>
</protein>
<reference evidence="1 2" key="1">
    <citation type="submission" date="2016-10" db="EMBL/GenBank/DDBJ databases">
        <authorList>
            <person name="de Groot N.N."/>
        </authorList>
    </citation>
    <scope>NUCLEOTIDE SEQUENCE [LARGE SCALE GENOMIC DNA]</scope>
    <source>
        <strain evidence="1 2">DSM 45610</strain>
    </source>
</reference>
<sequence>MRSFSWNCFEATGDIDAYLLFKDADMLMKQGEEENLRVTEEKVEV</sequence>
<dbReference type="STRING" id="1048340.SAMN05444487_101376"/>
<organism evidence="1 2">
    <name type="scientific">Marininema mesophilum</name>
    <dbReference type="NCBI Taxonomy" id="1048340"/>
    <lineage>
        <taxon>Bacteria</taxon>
        <taxon>Bacillati</taxon>
        <taxon>Bacillota</taxon>
        <taxon>Bacilli</taxon>
        <taxon>Bacillales</taxon>
        <taxon>Thermoactinomycetaceae</taxon>
        <taxon>Marininema</taxon>
    </lineage>
</organism>